<dbReference type="Gene3D" id="3.30.390.50">
    <property type="entry name" value="CO dehydrogenase flavoprotein, C-terminal domain"/>
    <property type="match status" value="1"/>
</dbReference>
<dbReference type="Gene3D" id="3.30.465.10">
    <property type="match status" value="1"/>
</dbReference>
<dbReference type="PANTHER" id="PTHR45444:SF3">
    <property type="entry name" value="XANTHINE DEHYDROGENASE"/>
    <property type="match status" value="1"/>
</dbReference>
<dbReference type="Pfam" id="PF03450">
    <property type="entry name" value="CO_deh_flav_C"/>
    <property type="match status" value="1"/>
</dbReference>
<dbReference type="InterPro" id="IPR016208">
    <property type="entry name" value="Ald_Oxase/xanthine_DH-like"/>
</dbReference>
<dbReference type="GO" id="GO:0016491">
    <property type="term" value="F:oxidoreductase activity"/>
    <property type="evidence" value="ECO:0007669"/>
    <property type="project" value="InterPro"/>
</dbReference>
<dbReference type="SUPFAM" id="SSF55447">
    <property type="entry name" value="CO dehydrogenase flavoprotein C-terminal domain-like"/>
    <property type="match status" value="1"/>
</dbReference>
<feature type="domain" description="CO dehydrogenase flavoprotein C-terminal" evidence="1">
    <location>
        <begin position="55"/>
        <end position="159"/>
    </location>
</feature>
<dbReference type="AlphaFoldDB" id="A0A914ELE8"/>
<dbReference type="InterPro" id="IPR036318">
    <property type="entry name" value="FAD-bd_PCMH-like_sf"/>
</dbReference>
<dbReference type="Gene3D" id="3.90.1170.50">
    <property type="entry name" value="Aldehyde oxidase/xanthine dehydrogenase, a/b hammerhead"/>
    <property type="match status" value="1"/>
</dbReference>
<dbReference type="SUPFAM" id="SSF54665">
    <property type="entry name" value="CO dehydrogenase molybdoprotein N-domain-like"/>
    <property type="match status" value="1"/>
</dbReference>
<dbReference type="InterPro" id="IPR016169">
    <property type="entry name" value="FAD-bd_PCMH_sub2"/>
</dbReference>
<dbReference type="WBParaSite" id="ACRNAN_scaffold9249.g6752.t1">
    <property type="protein sequence ID" value="ACRNAN_scaffold9249.g6752.t1"/>
    <property type="gene ID" value="ACRNAN_scaffold9249.g6752"/>
</dbReference>
<name>A0A914ELE8_9BILA</name>
<evidence type="ECO:0000313" key="2">
    <source>
        <dbReference type="Proteomes" id="UP000887540"/>
    </source>
</evidence>
<keyword evidence="2" id="KW-1185">Reference proteome</keyword>
<dbReference type="Proteomes" id="UP000887540">
    <property type="component" value="Unplaced"/>
</dbReference>
<dbReference type="PANTHER" id="PTHR45444">
    <property type="entry name" value="XANTHINE DEHYDROGENASE"/>
    <property type="match status" value="1"/>
</dbReference>
<dbReference type="GO" id="GO:0005506">
    <property type="term" value="F:iron ion binding"/>
    <property type="evidence" value="ECO:0007669"/>
    <property type="project" value="InterPro"/>
</dbReference>
<dbReference type="InterPro" id="IPR036856">
    <property type="entry name" value="Ald_Oxase/Xan_DH_a/b_sf"/>
</dbReference>
<organism evidence="2 3">
    <name type="scientific">Acrobeloides nanus</name>
    <dbReference type="NCBI Taxonomy" id="290746"/>
    <lineage>
        <taxon>Eukaryota</taxon>
        <taxon>Metazoa</taxon>
        <taxon>Ecdysozoa</taxon>
        <taxon>Nematoda</taxon>
        <taxon>Chromadorea</taxon>
        <taxon>Rhabditida</taxon>
        <taxon>Tylenchina</taxon>
        <taxon>Cephalobomorpha</taxon>
        <taxon>Cephaloboidea</taxon>
        <taxon>Cephalobidae</taxon>
        <taxon>Acrobeloides</taxon>
    </lineage>
</organism>
<sequence>MASGASIELASLEREKRLVKLDENFFIGYRKTILQPDEVILGIWIPYTASNEFFQAYKQAQRRDDDITIVTSAFLLQLDKNTRKVEKLKISFGGMASSTKMAAKSTQGLEGYIWDENLIEEISTCLIKEFELESDSPGGRPKYRQALCISFLFKFYLYVCEKIEHAVHNHINGMNGCEKDVDKFSSTQIYYVMYYAQPLAAIVAKDHETARRAANLVKVTITPEVPIVTIEVKFSF</sequence>
<protein>
    <submittedName>
        <fullName evidence="3">CO dehydrogenase flavoprotein C-terminal domain-containing protein</fullName>
    </submittedName>
</protein>
<dbReference type="InterPro" id="IPR036683">
    <property type="entry name" value="CO_DH_flav_C_dom_sf"/>
</dbReference>
<dbReference type="GO" id="GO:0050660">
    <property type="term" value="F:flavin adenine dinucleotide binding"/>
    <property type="evidence" value="ECO:0007669"/>
    <property type="project" value="InterPro"/>
</dbReference>
<evidence type="ECO:0000313" key="3">
    <source>
        <dbReference type="WBParaSite" id="ACRNAN_scaffold9249.g6752.t1"/>
    </source>
</evidence>
<dbReference type="SUPFAM" id="SSF56176">
    <property type="entry name" value="FAD-binding/transporter-associated domain-like"/>
    <property type="match status" value="1"/>
</dbReference>
<reference evidence="3" key="1">
    <citation type="submission" date="2022-11" db="UniProtKB">
        <authorList>
            <consortium name="WormBaseParasite"/>
        </authorList>
    </citation>
    <scope>IDENTIFICATION</scope>
</reference>
<dbReference type="SMART" id="SM01092">
    <property type="entry name" value="CO_deh_flav_C"/>
    <property type="match status" value="1"/>
</dbReference>
<proteinExistence type="predicted"/>
<evidence type="ECO:0000259" key="1">
    <source>
        <dbReference type="SMART" id="SM01092"/>
    </source>
</evidence>
<dbReference type="InterPro" id="IPR005107">
    <property type="entry name" value="CO_DH_flav_C"/>
</dbReference>
<accession>A0A914ELE8</accession>